<feature type="transmembrane region" description="Helical" evidence="1">
    <location>
        <begin position="489"/>
        <end position="510"/>
    </location>
</feature>
<feature type="transmembrane region" description="Helical" evidence="1">
    <location>
        <begin position="29"/>
        <end position="49"/>
    </location>
</feature>
<comment type="caution">
    <text evidence="2">The sequence shown here is derived from an EMBL/GenBank/DDBJ whole genome shotgun (WGS) entry which is preliminary data.</text>
</comment>
<keyword evidence="1" id="KW-1133">Transmembrane helix</keyword>
<organism evidence="2 4">
    <name type="scientific">Didymodactylos carnosus</name>
    <dbReference type="NCBI Taxonomy" id="1234261"/>
    <lineage>
        <taxon>Eukaryota</taxon>
        <taxon>Metazoa</taxon>
        <taxon>Spiralia</taxon>
        <taxon>Gnathifera</taxon>
        <taxon>Rotifera</taxon>
        <taxon>Eurotatoria</taxon>
        <taxon>Bdelloidea</taxon>
        <taxon>Philodinida</taxon>
        <taxon>Philodinidae</taxon>
        <taxon>Didymodactylos</taxon>
    </lineage>
</organism>
<dbReference type="OrthoDB" id="10005645at2759"/>
<evidence type="ECO:0000313" key="3">
    <source>
        <dbReference type="EMBL" id="CAF3821023.1"/>
    </source>
</evidence>
<evidence type="ECO:0000313" key="2">
    <source>
        <dbReference type="EMBL" id="CAF1051535.1"/>
    </source>
</evidence>
<protein>
    <submittedName>
        <fullName evidence="2">Uncharacterized protein</fullName>
    </submittedName>
</protein>
<dbReference type="Proteomes" id="UP000681722">
    <property type="component" value="Unassembled WGS sequence"/>
</dbReference>
<dbReference type="Proteomes" id="UP000663829">
    <property type="component" value="Unassembled WGS sequence"/>
</dbReference>
<proteinExistence type="predicted"/>
<evidence type="ECO:0000313" key="4">
    <source>
        <dbReference type="Proteomes" id="UP000663829"/>
    </source>
</evidence>
<reference evidence="2" key="1">
    <citation type="submission" date="2021-02" db="EMBL/GenBank/DDBJ databases">
        <authorList>
            <person name="Nowell W R."/>
        </authorList>
    </citation>
    <scope>NUCLEOTIDE SEQUENCE</scope>
</reference>
<name>A0A814KM98_9BILA</name>
<gene>
    <name evidence="2" type="ORF">GPM918_LOCUS16309</name>
    <name evidence="3" type="ORF">SRO942_LOCUS16309</name>
</gene>
<evidence type="ECO:0000256" key="1">
    <source>
        <dbReference type="SAM" id="Phobius"/>
    </source>
</evidence>
<feature type="transmembrane region" description="Helical" evidence="1">
    <location>
        <begin position="396"/>
        <end position="422"/>
    </location>
</feature>
<accession>A0A814KM98</accession>
<keyword evidence="1" id="KW-0472">Membrane</keyword>
<dbReference type="EMBL" id="CAJOBC010004259">
    <property type="protein sequence ID" value="CAF3821023.1"/>
    <property type="molecule type" value="Genomic_DNA"/>
</dbReference>
<feature type="transmembrane region" description="Helical" evidence="1">
    <location>
        <begin position="834"/>
        <end position="863"/>
    </location>
</feature>
<keyword evidence="4" id="KW-1185">Reference proteome</keyword>
<sequence length="1251" mass="143735">MARLTVWKQKVRSLNLFGNVDEASEEDRLLATFIFLTLLLLAIVALLVYSSLTSITKTVIVERPTVTLYKELELKHPNTLTCPCRQILNAYSKFVLSFIPKFNQICSSDFVSDDWLNYVNYRPFLDIKYHYIFDFRHSAYSFFQMLRTLCKLVSQTIDDQLIEFYSTTLLTESAISEDTFLATANATKQQFIDITAASFVTSLNSVQTVVQGNAIANRLATNYYLLTFFHKNNWYDISHARLYPPYCTCIYSSYCKAVTGIYTIYFNNEPTCNGTVMEHEHSTCAMLIQGQLQFRVPGVNVGCLVLDAVLQSDLSCLYNSSCLNELNTYLNDSLYYPFNARPLNISSSPSLSPLKMSDLVDRLLVDEWQFEPSYESYFNQCNPQSCAYTYAKQFDVIYVITTTIGCIGGIVTILMLITLRLVTFTRKRVDRAWWYQDSVATETQAADYRQRFRSFARKLKQLIIKLNFFKDPEKQTDHDLRNQILSTRIFSSLMAVALSILILYTSFSYVTETVIVRQPTVQNYRKLQIEYPQTLVCPCTSISNEYQQFITFQPTFHQICSSDFVTTKWTNYLESKLNLNAGDFRVLGQSFFSILLEFCQLSLQTIENQLLVFNSTKYVTKNVQQTDLFLTQTDQIVNLFKRTTANLFLQLLSISRQTLAGNALFSGLLTNYGYTTLSDNTSYSLDQVYYSWVFNPDVNNNTCSCKFTPTTCAKSSGIYNSSNTDATLLFTVPGFQAGCYQIESMFTSTLECYFDESCLNTIDRLIYSTSQYPFNATAMNWSSNTSRFQITTKMQDIIEQLMVEQWNNQTSFESYFEQCNPQSCVYTYNKQGDLGYTITITVALIGGLTTVLQIIIPSIVAFLRRKERCVPVDNTDINLNAISLFVLLLNVSLENVTQTVTIKSPSVDQFNMLYRQYPNTVQCPCRTLSSEYQNFIQFNPQLHSVCSSVFLTTSTWLQIDYPVSKFDSTLRPTFRTKVDDFRHSASQFFQMLNSLCELSRQTINTELLTFSSTTLITPNLLSQEQFESQSNQLVFDFIQNTARSFVNTLRLVNNMTYANMLISALSSDSILTRYPQYNSPAYDEYEYVYDRRDQEYNFTCDCQQTPYCIQRAIVYDLNTTTSFFPIPDALDLSDTDASSRLNSSIRYEPDAPMQDIVQHLMIEEWNNETSYDDYFNQCQSAVCTATYVSRGKIIYIITTTIGLIGGLTKVYKFMVPLIMTVFRQLIIPLIRKKLSRNKVMSAHITTLDRSV</sequence>
<dbReference type="AlphaFoldDB" id="A0A814KM98"/>
<keyword evidence="1" id="KW-0812">Transmembrane</keyword>
<dbReference type="EMBL" id="CAJNOQ010004259">
    <property type="protein sequence ID" value="CAF1051535.1"/>
    <property type="molecule type" value="Genomic_DNA"/>
</dbReference>